<reference evidence="2 3" key="1">
    <citation type="submission" date="2014-04" db="EMBL/GenBank/DDBJ databases">
        <authorList>
            <consortium name="DOE Joint Genome Institute"/>
            <person name="Kuo A."/>
            <person name="Tarkka M."/>
            <person name="Buscot F."/>
            <person name="Kohler A."/>
            <person name="Nagy L.G."/>
            <person name="Floudas D."/>
            <person name="Copeland A."/>
            <person name="Barry K.W."/>
            <person name="Cichocki N."/>
            <person name="Veneault-Fourrey C."/>
            <person name="LaButti K."/>
            <person name="Lindquist E.A."/>
            <person name="Lipzen A."/>
            <person name="Lundell T."/>
            <person name="Morin E."/>
            <person name="Murat C."/>
            <person name="Sun H."/>
            <person name="Tunlid A."/>
            <person name="Henrissat B."/>
            <person name="Grigoriev I.V."/>
            <person name="Hibbett D.S."/>
            <person name="Martin F."/>
            <person name="Nordberg H.P."/>
            <person name="Cantor M.N."/>
            <person name="Hua S.X."/>
        </authorList>
    </citation>
    <scope>NUCLEOTIDE SEQUENCE [LARGE SCALE GENOMIC DNA]</scope>
    <source>
        <strain evidence="2 3">F 1598</strain>
    </source>
</reference>
<protein>
    <submittedName>
        <fullName evidence="2">Uncharacterized protein</fullName>
    </submittedName>
</protein>
<keyword evidence="3" id="KW-1185">Reference proteome</keyword>
<dbReference type="AlphaFoldDB" id="A0A0C3BQ12"/>
<feature type="region of interest" description="Disordered" evidence="1">
    <location>
        <begin position="1"/>
        <end position="45"/>
    </location>
</feature>
<dbReference type="EMBL" id="KN833009">
    <property type="protein sequence ID" value="KIM79407.1"/>
    <property type="molecule type" value="Genomic_DNA"/>
</dbReference>
<name>A0A0C3BQ12_PILCF</name>
<dbReference type="HOGENOM" id="CLU_2151783_0_0_1"/>
<sequence length="112" mass="13021">RTSKRRRISTDSAPEPPSFAAPHSSYNERYSSQSSTTSNSQRSSMDFPFNQYPSYNILHGSGNTFWHPPMAAVQDWPQFIHLPMLPSEDSYMDYIHPPMLLQDEENLFNQYM</sequence>
<feature type="compositionally biased region" description="Low complexity" evidence="1">
    <location>
        <begin position="24"/>
        <end position="44"/>
    </location>
</feature>
<organism evidence="2 3">
    <name type="scientific">Piloderma croceum (strain F 1598)</name>
    <dbReference type="NCBI Taxonomy" id="765440"/>
    <lineage>
        <taxon>Eukaryota</taxon>
        <taxon>Fungi</taxon>
        <taxon>Dikarya</taxon>
        <taxon>Basidiomycota</taxon>
        <taxon>Agaricomycotina</taxon>
        <taxon>Agaricomycetes</taxon>
        <taxon>Agaricomycetidae</taxon>
        <taxon>Atheliales</taxon>
        <taxon>Atheliaceae</taxon>
        <taxon>Piloderma</taxon>
    </lineage>
</organism>
<dbReference type="Proteomes" id="UP000054166">
    <property type="component" value="Unassembled WGS sequence"/>
</dbReference>
<evidence type="ECO:0000313" key="3">
    <source>
        <dbReference type="Proteomes" id="UP000054166"/>
    </source>
</evidence>
<feature type="non-terminal residue" evidence="2">
    <location>
        <position position="1"/>
    </location>
</feature>
<evidence type="ECO:0000313" key="2">
    <source>
        <dbReference type="EMBL" id="KIM79407.1"/>
    </source>
</evidence>
<accession>A0A0C3BQ12</accession>
<dbReference type="InParanoid" id="A0A0C3BQ12"/>
<feature type="non-terminal residue" evidence="2">
    <location>
        <position position="112"/>
    </location>
</feature>
<proteinExistence type="predicted"/>
<reference evidence="3" key="2">
    <citation type="submission" date="2015-01" db="EMBL/GenBank/DDBJ databases">
        <title>Evolutionary Origins and Diversification of the Mycorrhizal Mutualists.</title>
        <authorList>
            <consortium name="DOE Joint Genome Institute"/>
            <consortium name="Mycorrhizal Genomics Consortium"/>
            <person name="Kohler A."/>
            <person name="Kuo A."/>
            <person name="Nagy L.G."/>
            <person name="Floudas D."/>
            <person name="Copeland A."/>
            <person name="Barry K.W."/>
            <person name="Cichocki N."/>
            <person name="Veneault-Fourrey C."/>
            <person name="LaButti K."/>
            <person name="Lindquist E.A."/>
            <person name="Lipzen A."/>
            <person name="Lundell T."/>
            <person name="Morin E."/>
            <person name="Murat C."/>
            <person name="Riley R."/>
            <person name="Ohm R."/>
            <person name="Sun H."/>
            <person name="Tunlid A."/>
            <person name="Henrissat B."/>
            <person name="Grigoriev I.V."/>
            <person name="Hibbett D.S."/>
            <person name="Martin F."/>
        </authorList>
    </citation>
    <scope>NUCLEOTIDE SEQUENCE [LARGE SCALE GENOMIC DNA]</scope>
    <source>
        <strain evidence="3">F 1598</strain>
    </source>
</reference>
<evidence type="ECO:0000256" key="1">
    <source>
        <dbReference type="SAM" id="MobiDB-lite"/>
    </source>
</evidence>
<gene>
    <name evidence="2" type="ORF">PILCRDRAFT_36953</name>
</gene>